<keyword evidence="3 11" id="KW-0732">Signal</keyword>
<evidence type="ECO:0000256" key="10">
    <source>
        <dbReference type="SAM" id="Phobius"/>
    </source>
</evidence>
<keyword evidence="1" id="KW-0433">Leucine-rich repeat</keyword>
<keyword evidence="2 10" id="KW-0812">Transmembrane</keyword>
<feature type="compositionally biased region" description="Polar residues" evidence="9">
    <location>
        <begin position="264"/>
        <end position="273"/>
    </location>
</feature>
<dbReference type="Pfam" id="PF00560">
    <property type="entry name" value="LRR_1"/>
    <property type="match status" value="1"/>
</dbReference>
<dbReference type="Gene3D" id="3.80.10.10">
    <property type="entry name" value="Ribonuclease Inhibitor"/>
    <property type="match status" value="1"/>
</dbReference>
<dbReference type="FunFam" id="3.30.200.20:FF:000489">
    <property type="entry name" value="Inactive receptor-like serine/threonine-protein kinase"/>
    <property type="match status" value="1"/>
</dbReference>
<feature type="signal peptide" evidence="11">
    <location>
        <begin position="1"/>
        <end position="29"/>
    </location>
</feature>
<dbReference type="Pfam" id="PF08263">
    <property type="entry name" value="LRRNT_2"/>
    <property type="match status" value="1"/>
</dbReference>
<dbReference type="AlphaFoldDB" id="M4E8E3"/>
<protein>
    <recommendedName>
        <fullName evidence="12">Protein kinase domain-containing protein</fullName>
    </recommendedName>
</protein>
<dbReference type="eggNOG" id="ENOG502QTJQ">
    <property type="taxonomic scope" value="Eukaryota"/>
</dbReference>
<dbReference type="EnsemblPlants" id="Bra025049.1">
    <property type="protein sequence ID" value="Bra025049.1-P"/>
    <property type="gene ID" value="Bra025049"/>
</dbReference>
<dbReference type="InterPro" id="IPR032675">
    <property type="entry name" value="LRR_dom_sf"/>
</dbReference>
<organism evidence="13 14">
    <name type="scientific">Brassica campestris</name>
    <name type="common">Field mustard</name>
    <dbReference type="NCBI Taxonomy" id="3711"/>
    <lineage>
        <taxon>Eukaryota</taxon>
        <taxon>Viridiplantae</taxon>
        <taxon>Streptophyta</taxon>
        <taxon>Embryophyta</taxon>
        <taxon>Tracheophyta</taxon>
        <taxon>Spermatophyta</taxon>
        <taxon>Magnoliopsida</taxon>
        <taxon>eudicotyledons</taxon>
        <taxon>Gunneridae</taxon>
        <taxon>Pentapetalae</taxon>
        <taxon>rosids</taxon>
        <taxon>malvids</taxon>
        <taxon>Brassicales</taxon>
        <taxon>Brassicaceae</taxon>
        <taxon>Brassiceae</taxon>
        <taxon>Brassica</taxon>
    </lineage>
</organism>
<keyword evidence="7" id="KW-0675">Receptor</keyword>
<feature type="domain" description="Protein kinase" evidence="12">
    <location>
        <begin position="287"/>
        <end position="618"/>
    </location>
</feature>
<dbReference type="GO" id="GO:0005524">
    <property type="term" value="F:ATP binding"/>
    <property type="evidence" value="ECO:0007669"/>
    <property type="project" value="InterPro"/>
</dbReference>
<evidence type="ECO:0000256" key="8">
    <source>
        <dbReference type="ARBA" id="ARBA00046288"/>
    </source>
</evidence>
<dbReference type="Gramene" id="Bra025049.1">
    <property type="protein sequence ID" value="Bra025049.1-P"/>
    <property type="gene ID" value="Bra025049"/>
</dbReference>
<keyword evidence="14" id="KW-1185">Reference proteome</keyword>
<reference evidence="13 14" key="2">
    <citation type="journal article" date="2018" name="Hortic Res">
        <title>Improved Brassica rapa reference genome by single-molecule sequencing and chromosome conformation capture technologies.</title>
        <authorList>
            <person name="Zhang L."/>
            <person name="Cai X."/>
            <person name="Wu J."/>
            <person name="Liu M."/>
            <person name="Grob S."/>
            <person name="Cheng F."/>
            <person name="Liang J."/>
            <person name="Cai C."/>
            <person name="Liu Z."/>
            <person name="Liu B."/>
            <person name="Wang F."/>
            <person name="Li S."/>
            <person name="Liu F."/>
            <person name="Li X."/>
            <person name="Cheng L."/>
            <person name="Yang W."/>
            <person name="Li M.H."/>
            <person name="Grossniklaus U."/>
            <person name="Zheng H."/>
            <person name="Wang X."/>
        </authorList>
    </citation>
    <scope>NUCLEOTIDE SEQUENCE [LARGE SCALE GENOMIC DNA]</scope>
    <source>
        <strain evidence="13 14">cv. Chiifu-401-42</strain>
    </source>
</reference>
<evidence type="ECO:0000256" key="5">
    <source>
        <dbReference type="ARBA" id="ARBA00022989"/>
    </source>
</evidence>
<evidence type="ECO:0000256" key="2">
    <source>
        <dbReference type="ARBA" id="ARBA00022692"/>
    </source>
</evidence>
<dbReference type="InParanoid" id="M4E8E3"/>
<feature type="chain" id="PRO_5004052004" description="Protein kinase domain-containing protein" evidence="11">
    <location>
        <begin position="30"/>
        <end position="645"/>
    </location>
</feature>
<dbReference type="FunCoup" id="M4E8E3">
    <property type="interactions" value="1"/>
</dbReference>
<feature type="transmembrane region" description="Helical" evidence="10">
    <location>
        <begin position="287"/>
        <end position="311"/>
    </location>
</feature>
<evidence type="ECO:0000256" key="1">
    <source>
        <dbReference type="ARBA" id="ARBA00022614"/>
    </source>
</evidence>
<dbReference type="PANTHER" id="PTHR46084:SF21">
    <property type="entry name" value="PROTEIN MALE DISCOVERER 1"/>
    <property type="match status" value="1"/>
</dbReference>
<dbReference type="Pfam" id="PF07714">
    <property type="entry name" value="PK_Tyr_Ser-Thr"/>
    <property type="match status" value="1"/>
</dbReference>
<dbReference type="SUPFAM" id="SSF56112">
    <property type="entry name" value="Protein kinase-like (PK-like)"/>
    <property type="match status" value="1"/>
</dbReference>
<keyword evidence="5 10" id="KW-1133">Transmembrane helix</keyword>
<evidence type="ECO:0000256" key="9">
    <source>
        <dbReference type="SAM" id="MobiDB-lite"/>
    </source>
</evidence>
<evidence type="ECO:0000259" key="12">
    <source>
        <dbReference type="PROSITE" id="PS50011"/>
    </source>
</evidence>
<sequence>MGCRWNPIGFQFSCFMFLIITLQSRSSLSLNSEGFVLLKFLERVDSDPHGTLANWNVSDDHMCSWFGVTCVDNKVQMVVLSKNNLFGDIPNEFGTFPKLKLLDLRDNKLSGVVPPELNKMLTPENLLLSGNKFAGFMKIKFLRLQSLYQVQLNKHKELSSASNAVFGCVNRKLGYWLQREPQGENYDMNYPPSSLQNESSVLRRRELLEGTSNLAAMPAPDAPSPSPDTITIVFPRSSGSFPALTTAKKRIPQLIPPSLPPTAEYNNNTSSDPPRQFEEETKGSTAVWLYVVIGVAAFVAVLIVIGVIFFCRKRAVKSIGPWKTGLSGQLQKAFVTGVPKLNRSELETACEDFSNIIEAFDGYTVYKGTLSSGVEIAVASTAVLETREWTRAMEMTYRRKIDTMSRVNHKNFVNLIGYCEEAEPFNRMMVFEYAPNGTLFEHLHDKEMEHLDWSARMRIIMGTAYCLQYMHELNPPIAHSKLVSSRIYLTDDYAAKVGEVAFSSQTGLKSRKPMSGDLDQSSLPLPAEPETNVYSFGVLMLEIISGRLSESDEEGSILKWASKYLESDHLKDMIDPTLTTFKEEDLEVICDVARHCLRNDQSQRPTMKDVVEQLKQVINISPEQATPRLSPLWWAELEILSSEAT</sequence>
<dbReference type="InterPro" id="IPR013210">
    <property type="entry name" value="LRR_N_plant-typ"/>
</dbReference>
<evidence type="ECO:0000256" key="11">
    <source>
        <dbReference type="SAM" id="SignalP"/>
    </source>
</evidence>
<name>M4E8E3_BRACM</name>
<dbReference type="STRING" id="51351.M4E8E3"/>
<dbReference type="PANTHER" id="PTHR46084">
    <property type="entry name" value="PROTEIN MALE DISCOVERER 2"/>
    <property type="match status" value="1"/>
</dbReference>
<evidence type="ECO:0000256" key="4">
    <source>
        <dbReference type="ARBA" id="ARBA00022737"/>
    </source>
</evidence>
<dbReference type="PROSITE" id="PS50011">
    <property type="entry name" value="PROTEIN_KINASE_DOM"/>
    <property type="match status" value="1"/>
</dbReference>
<keyword evidence="6 10" id="KW-0472">Membrane</keyword>
<dbReference type="SUPFAM" id="SSF52058">
    <property type="entry name" value="L domain-like"/>
    <property type="match status" value="1"/>
</dbReference>
<evidence type="ECO:0000313" key="14">
    <source>
        <dbReference type="Proteomes" id="UP000011750"/>
    </source>
</evidence>
<dbReference type="Gene3D" id="3.30.200.20">
    <property type="entry name" value="Phosphorylase Kinase, domain 1"/>
    <property type="match status" value="1"/>
</dbReference>
<reference evidence="13" key="3">
    <citation type="submission" date="2023-03" db="UniProtKB">
        <authorList>
            <consortium name="EnsemblPlants"/>
        </authorList>
    </citation>
    <scope>IDENTIFICATION</scope>
    <source>
        <strain evidence="13">cv. Chiifu-401-42</strain>
    </source>
</reference>
<proteinExistence type="predicted"/>
<feature type="region of interest" description="Disordered" evidence="9">
    <location>
        <begin position="255"/>
        <end position="278"/>
    </location>
</feature>
<dbReference type="InterPro" id="IPR000719">
    <property type="entry name" value="Prot_kinase_dom"/>
</dbReference>
<dbReference type="InterPro" id="IPR001245">
    <property type="entry name" value="Ser-Thr/Tyr_kinase_cat_dom"/>
</dbReference>
<evidence type="ECO:0000256" key="3">
    <source>
        <dbReference type="ARBA" id="ARBA00022729"/>
    </source>
</evidence>
<accession>M4E8E3</accession>
<reference evidence="13 14" key="1">
    <citation type="journal article" date="2011" name="Nat. Genet.">
        <title>The genome of the mesopolyploid crop species Brassica rapa.</title>
        <authorList>
            <consortium name="Brassica rapa Genome Sequencing Project Consortium"/>
            <person name="Wang X."/>
            <person name="Wang H."/>
            <person name="Wang J."/>
            <person name="Sun R."/>
            <person name="Wu J."/>
            <person name="Liu S."/>
            <person name="Bai Y."/>
            <person name="Mun J.H."/>
            <person name="Bancroft I."/>
            <person name="Cheng F."/>
            <person name="Huang S."/>
            <person name="Li X."/>
            <person name="Hua W."/>
            <person name="Wang J."/>
            <person name="Wang X."/>
            <person name="Freeling M."/>
            <person name="Pires J.C."/>
            <person name="Paterson A.H."/>
            <person name="Chalhoub B."/>
            <person name="Wang B."/>
            <person name="Hayward A."/>
            <person name="Sharpe A.G."/>
            <person name="Park B.S."/>
            <person name="Weisshaar B."/>
            <person name="Liu B."/>
            <person name="Li B."/>
            <person name="Liu B."/>
            <person name="Tong C."/>
            <person name="Song C."/>
            <person name="Duran C."/>
            <person name="Peng C."/>
            <person name="Geng C."/>
            <person name="Koh C."/>
            <person name="Lin C."/>
            <person name="Edwards D."/>
            <person name="Mu D."/>
            <person name="Shen D."/>
            <person name="Soumpourou E."/>
            <person name="Li F."/>
            <person name="Fraser F."/>
            <person name="Conant G."/>
            <person name="Lassalle G."/>
            <person name="King G.J."/>
            <person name="Bonnema G."/>
            <person name="Tang H."/>
            <person name="Wang H."/>
            <person name="Belcram H."/>
            <person name="Zhou H."/>
            <person name="Hirakawa H."/>
            <person name="Abe H."/>
            <person name="Guo H."/>
            <person name="Wang H."/>
            <person name="Jin H."/>
            <person name="Parkin I.A."/>
            <person name="Batley J."/>
            <person name="Kim J.S."/>
            <person name="Just J."/>
            <person name="Li J."/>
            <person name="Xu J."/>
            <person name="Deng J."/>
            <person name="Kim J.A."/>
            <person name="Li J."/>
            <person name="Yu J."/>
            <person name="Meng J."/>
            <person name="Wang J."/>
            <person name="Min J."/>
            <person name="Poulain J."/>
            <person name="Wang J."/>
            <person name="Hatakeyama K."/>
            <person name="Wu K."/>
            <person name="Wang L."/>
            <person name="Fang L."/>
            <person name="Trick M."/>
            <person name="Links M.G."/>
            <person name="Zhao M."/>
            <person name="Jin M."/>
            <person name="Ramchiary N."/>
            <person name="Drou N."/>
            <person name="Berkman P.J."/>
            <person name="Cai Q."/>
            <person name="Huang Q."/>
            <person name="Li R."/>
            <person name="Tabata S."/>
            <person name="Cheng S."/>
            <person name="Zhang S."/>
            <person name="Zhang S."/>
            <person name="Huang S."/>
            <person name="Sato S."/>
            <person name="Sun S."/>
            <person name="Kwon S.J."/>
            <person name="Choi S.R."/>
            <person name="Lee T.H."/>
            <person name="Fan W."/>
            <person name="Zhao X."/>
            <person name="Tan X."/>
            <person name="Xu X."/>
            <person name="Wang Y."/>
            <person name="Qiu Y."/>
            <person name="Yin Y."/>
            <person name="Li Y."/>
            <person name="Du Y."/>
            <person name="Liao Y."/>
            <person name="Lim Y."/>
            <person name="Narusaka Y."/>
            <person name="Wang Y."/>
            <person name="Wang Z."/>
            <person name="Li Z."/>
            <person name="Wang Z."/>
            <person name="Xiong Z."/>
            <person name="Zhang Z."/>
        </authorList>
    </citation>
    <scope>NUCLEOTIDE SEQUENCE [LARGE SCALE GENOMIC DNA]</scope>
    <source>
        <strain evidence="13 14">cv. Chiifu-401-42</strain>
    </source>
</reference>
<keyword evidence="4" id="KW-0677">Repeat</keyword>
<dbReference type="Proteomes" id="UP000011750">
    <property type="component" value="Chromosome A06"/>
</dbReference>
<dbReference type="HOGENOM" id="CLU_000288_92_4_1"/>
<evidence type="ECO:0000256" key="6">
    <source>
        <dbReference type="ARBA" id="ARBA00023136"/>
    </source>
</evidence>
<dbReference type="GO" id="GO:0004672">
    <property type="term" value="F:protein kinase activity"/>
    <property type="evidence" value="ECO:0007669"/>
    <property type="project" value="InterPro"/>
</dbReference>
<comment type="subcellular location">
    <subcellularLocation>
        <location evidence="8">Endomembrane system</location>
        <topology evidence="8">Single-pass type I membrane protein</topology>
    </subcellularLocation>
</comment>
<dbReference type="InterPro" id="IPR001611">
    <property type="entry name" value="Leu-rich_rpt"/>
</dbReference>
<dbReference type="FunFam" id="1.10.510.10:FF:000950">
    <property type="entry name" value="Inactive receptor-like serine/threonine-protein kinase At2g40270"/>
    <property type="match status" value="1"/>
</dbReference>
<evidence type="ECO:0000313" key="13">
    <source>
        <dbReference type="EnsemblPlants" id="Bra025049.1-P"/>
    </source>
</evidence>
<dbReference type="GO" id="GO:0012505">
    <property type="term" value="C:endomembrane system"/>
    <property type="evidence" value="ECO:0007669"/>
    <property type="project" value="UniProtKB-SubCell"/>
</dbReference>
<evidence type="ECO:0000256" key="7">
    <source>
        <dbReference type="ARBA" id="ARBA00023170"/>
    </source>
</evidence>
<dbReference type="InterPro" id="IPR011009">
    <property type="entry name" value="Kinase-like_dom_sf"/>
</dbReference>
<dbReference type="OMA" id="YDVHGCS"/>
<dbReference type="Gene3D" id="1.10.510.10">
    <property type="entry name" value="Transferase(Phosphotransferase) domain 1"/>
    <property type="match status" value="1"/>
</dbReference>